<proteinExistence type="predicted"/>
<dbReference type="EMBL" id="ML208326">
    <property type="protein sequence ID" value="TFK69680.1"/>
    <property type="molecule type" value="Genomic_DNA"/>
</dbReference>
<name>A0ACD3AVU8_9AGAR</name>
<evidence type="ECO:0000313" key="1">
    <source>
        <dbReference type="EMBL" id="TFK69680.1"/>
    </source>
</evidence>
<reference evidence="1 2" key="1">
    <citation type="journal article" date="2019" name="Nat. Ecol. Evol.">
        <title>Megaphylogeny resolves global patterns of mushroom evolution.</title>
        <authorList>
            <person name="Varga T."/>
            <person name="Krizsan K."/>
            <person name="Foldi C."/>
            <person name="Dima B."/>
            <person name="Sanchez-Garcia M."/>
            <person name="Sanchez-Ramirez S."/>
            <person name="Szollosi G.J."/>
            <person name="Szarkandi J.G."/>
            <person name="Papp V."/>
            <person name="Albert L."/>
            <person name="Andreopoulos W."/>
            <person name="Angelini C."/>
            <person name="Antonin V."/>
            <person name="Barry K.W."/>
            <person name="Bougher N.L."/>
            <person name="Buchanan P."/>
            <person name="Buyck B."/>
            <person name="Bense V."/>
            <person name="Catcheside P."/>
            <person name="Chovatia M."/>
            <person name="Cooper J."/>
            <person name="Damon W."/>
            <person name="Desjardin D."/>
            <person name="Finy P."/>
            <person name="Geml J."/>
            <person name="Haridas S."/>
            <person name="Hughes K."/>
            <person name="Justo A."/>
            <person name="Karasinski D."/>
            <person name="Kautmanova I."/>
            <person name="Kiss B."/>
            <person name="Kocsube S."/>
            <person name="Kotiranta H."/>
            <person name="LaButti K.M."/>
            <person name="Lechner B.E."/>
            <person name="Liimatainen K."/>
            <person name="Lipzen A."/>
            <person name="Lukacs Z."/>
            <person name="Mihaltcheva S."/>
            <person name="Morgado L.N."/>
            <person name="Niskanen T."/>
            <person name="Noordeloos M.E."/>
            <person name="Ohm R.A."/>
            <person name="Ortiz-Santana B."/>
            <person name="Ovrebo C."/>
            <person name="Racz N."/>
            <person name="Riley R."/>
            <person name="Savchenko A."/>
            <person name="Shiryaev A."/>
            <person name="Soop K."/>
            <person name="Spirin V."/>
            <person name="Szebenyi C."/>
            <person name="Tomsovsky M."/>
            <person name="Tulloss R.E."/>
            <person name="Uehling J."/>
            <person name="Grigoriev I.V."/>
            <person name="Vagvolgyi C."/>
            <person name="Papp T."/>
            <person name="Martin F.M."/>
            <person name="Miettinen O."/>
            <person name="Hibbett D.S."/>
            <person name="Nagy L.G."/>
        </authorList>
    </citation>
    <scope>NUCLEOTIDE SEQUENCE [LARGE SCALE GENOMIC DNA]</scope>
    <source>
        <strain evidence="1 2">NL-1719</strain>
    </source>
</reference>
<keyword evidence="2" id="KW-1185">Reference proteome</keyword>
<protein>
    <submittedName>
        <fullName evidence="1">Uncharacterized protein</fullName>
    </submittedName>
</protein>
<gene>
    <name evidence="1" type="ORF">BDN72DRAFT_897072</name>
</gene>
<organism evidence="1 2">
    <name type="scientific">Pluteus cervinus</name>
    <dbReference type="NCBI Taxonomy" id="181527"/>
    <lineage>
        <taxon>Eukaryota</taxon>
        <taxon>Fungi</taxon>
        <taxon>Dikarya</taxon>
        <taxon>Basidiomycota</taxon>
        <taxon>Agaricomycotina</taxon>
        <taxon>Agaricomycetes</taxon>
        <taxon>Agaricomycetidae</taxon>
        <taxon>Agaricales</taxon>
        <taxon>Pluteineae</taxon>
        <taxon>Pluteaceae</taxon>
        <taxon>Pluteus</taxon>
    </lineage>
</organism>
<evidence type="ECO:0000313" key="2">
    <source>
        <dbReference type="Proteomes" id="UP000308600"/>
    </source>
</evidence>
<dbReference type="Proteomes" id="UP000308600">
    <property type="component" value="Unassembled WGS sequence"/>
</dbReference>
<sequence>MPSLGKLSSWIEVDGNHLPEFGSEVSDDVITCWVPSEVGKEFAICWRDPNLEYTQRGNVFVDGQLCRTLMAIYPDMKGVMVARVAAARTGPTTSRALIFSDIDLTDDDRYLQPSSDVENIGEIKLVVSEATITGVGTFGNQSMHLPADRTKVHERTKKGMDHCVGFGETRPVSSGLIFNQEIRTVATFIFRYRPLGKPLIFLATVLQANGIAPVDKNNKRKASAPLEEPSEDEKDKAARAAEIEALETRLSDLKGYQNKRVKTEVKTVSLLRPRPVKKPRCDRPY</sequence>
<accession>A0ACD3AVU8</accession>